<gene>
    <name evidence="1" type="ORF">BJG93_12650</name>
</gene>
<sequence>MTAGFEHRASRFDMLRLDPAGRRLALLVAKRAAELAWLRCATSASCSTVSGSRRWRFAYDSAFWIRSEFGSRSSITEYCVALAPGLAAQSLTAT</sequence>
<protein>
    <submittedName>
        <fullName evidence="1">Uncharacterized protein</fullName>
    </submittedName>
</protein>
<evidence type="ECO:0000313" key="1">
    <source>
        <dbReference type="EMBL" id="APA86154.1"/>
    </source>
</evidence>
<name>A0A1I9YIM1_9BURK</name>
<organism evidence="1">
    <name type="scientific">Paraburkholderia sprentiae WSM5005</name>
    <dbReference type="NCBI Taxonomy" id="754502"/>
    <lineage>
        <taxon>Bacteria</taxon>
        <taxon>Pseudomonadati</taxon>
        <taxon>Pseudomonadota</taxon>
        <taxon>Betaproteobacteria</taxon>
        <taxon>Burkholderiales</taxon>
        <taxon>Burkholderiaceae</taxon>
        <taxon>Paraburkholderia</taxon>
    </lineage>
</organism>
<proteinExistence type="predicted"/>
<dbReference type="AlphaFoldDB" id="A0A1I9YIM1"/>
<reference evidence="1" key="1">
    <citation type="submission" date="2016-09" db="EMBL/GenBank/DDBJ databases">
        <title>The Complete Genome of Burkholderia sprentiae wsm5005.</title>
        <authorList>
            <person name="De Meyer S."/>
            <person name="Wang P."/>
            <person name="Terpolilli J."/>
        </authorList>
    </citation>
    <scope>NUCLEOTIDE SEQUENCE [LARGE SCALE GENOMIC DNA]</scope>
    <source>
        <strain evidence="1">WSM5005</strain>
    </source>
</reference>
<accession>A0A1I9YIM1</accession>
<dbReference type="EMBL" id="CP017561">
    <property type="protein sequence ID" value="APA86154.1"/>
    <property type="molecule type" value="Genomic_DNA"/>
</dbReference>
<dbReference type="STRING" id="754502.BJG93_12650"/>